<dbReference type="AlphaFoldDB" id="A0A7R9LN32"/>
<proteinExistence type="predicted"/>
<sequence length="73" mass="8175">MSANEFNIHNDVNQLMKLLEIEESVIDGVTADSIAEALAKSVDQKSKTRGAKDTFVRSLEAKSDPDFRNKYED</sequence>
<dbReference type="EMBL" id="CAJPIZ010032251">
    <property type="protein sequence ID" value="CAG2120238.1"/>
    <property type="molecule type" value="Genomic_DNA"/>
</dbReference>
<dbReference type="OrthoDB" id="2192946at2759"/>
<keyword evidence="2" id="KW-1185">Reference proteome</keyword>
<name>A0A7R9LN32_9ACAR</name>
<evidence type="ECO:0000313" key="1">
    <source>
        <dbReference type="EMBL" id="CAD7644733.1"/>
    </source>
</evidence>
<accession>A0A7R9LN32</accession>
<feature type="non-terminal residue" evidence="1">
    <location>
        <position position="73"/>
    </location>
</feature>
<protein>
    <submittedName>
        <fullName evidence="1">Uncharacterized protein</fullName>
    </submittedName>
</protein>
<dbReference type="EMBL" id="OC886826">
    <property type="protein sequence ID" value="CAD7644733.1"/>
    <property type="molecule type" value="Genomic_DNA"/>
</dbReference>
<gene>
    <name evidence="1" type="ORF">OSB1V03_LOCUS20185</name>
</gene>
<dbReference type="Proteomes" id="UP000759131">
    <property type="component" value="Unassembled WGS sequence"/>
</dbReference>
<organism evidence="1">
    <name type="scientific">Medioppia subpectinata</name>
    <dbReference type="NCBI Taxonomy" id="1979941"/>
    <lineage>
        <taxon>Eukaryota</taxon>
        <taxon>Metazoa</taxon>
        <taxon>Ecdysozoa</taxon>
        <taxon>Arthropoda</taxon>
        <taxon>Chelicerata</taxon>
        <taxon>Arachnida</taxon>
        <taxon>Acari</taxon>
        <taxon>Acariformes</taxon>
        <taxon>Sarcoptiformes</taxon>
        <taxon>Oribatida</taxon>
        <taxon>Brachypylina</taxon>
        <taxon>Oppioidea</taxon>
        <taxon>Oppiidae</taxon>
        <taxon>Medioppia</taxon>
    </lineage>
</organism>
<reference evidence="1" key="1">
    <citation type="submission" date="2020-11" db="EMBL/GenBank/DDBJ databases">
        <authorList>
            <person name="Tran Van P."/>
        </authorList>
    </citation>
    <scope>NUCLEOTIDE SEQUENCE</scope>
</reference>
<evidence type="ECO:0000313" key="2">
    <source>
        <dbReference type="Proteomes" id="UP000759131"/>
    </source>
</evidence>